<organism evidence="2 3">
    <name type="scientific">Blyttiomyces helicus</name>
    <dbReference type="NCBI Taxonomy" id="388810"/>
    <lineage>
        <taxon>Eukaryota</taxon>
        <taxon>Fungi</taxon>
        <taxon>Fungi incertae sedis</taxon>
        <taxon>Chytridiomycota</taxon>
        <taxon>Chytridiomycota incertae sedis</taxon>
        <taxon>Chytridiomycetes</taxon>
        <taxon>Chytridiomycetes incertae sedis</taxon>
        <taxon>Blyttiomyces</taxon>
    </lineage>
</organism>
<dbReference type="AlphaFoldDB" id="A0A4P9W7U7"/>
<proteinExistence type="predicted"/>
<reference evidence="3" key="1">
    <citation type="journal article" date="2018" name="Nat. Microbiol.">
        <title>Leveraging single-cell genomics to expand the fungal tree of life.</title>
        <authorList>
            <person name="Ahrendt S.R."/>
            <person name="Quandt C.A."/>
            <person name="Ciobanu D."/>
            <person name="Clum A."/>
            <person name="Salamov A."/>
            <person name="Andreopoulos B."/>
            <person name="Cheng J.F."/>
            <person name="Woyke T."/>
            <person name="Pelin A."/>
            <person name="Henrissat B."/>
            <person name="Reynolds N.K."/>
            <person name="Benny G.L."/>
            <person name="Smith M.E."/>
            <person name="James T.Y."/>
            <person name="Grigoriev I.V."/>
        </authorList>
    </citation>
    <scope>NUCLEOTIDE SEQUENCE [LARGE SCALE GENOMIC DNA]</scope>
</reference>
<feature type="compositionally biased region" description="Polar residues" evidence="1">
    <location>
        <begin position="39"/>
        <end position="52"/>
    </location>
</feature>
<feature type="region of interest" description="Disordered" evidence="1">
    <location>
        <begin position="1"/>
        <end position="146"/>
    </location>
</feature>
<evidence type="ECO:0000256" key="1">
    <source>
        <dbReference type="SAM" id="MobiDB-lite"/>
    </source>
</evidence>
<gene>
    <name evidence="2" type="ORF">BDK51DRAFT_30951</name>
</gene>
<evidence type="ECO:0000313" key="3">
    <source>
        <dbReference type="Proteomes" id="UP000269721"/>
    </source>
</evidence>
<accession>A0A4P9W7U7</accession>
<dbReference type="OrthoDB" id="2142961at2759"/>
<feature type="compositionally biased region" description="Basic and acidic residues" evidence="1">
    <location>
        <begin position="53"/>
        <end position="68"/>
    </location>
</feature>
<keyword evidence="3" id="KW-1185">Reference proteome</keyword>
<feature type="compositionally biased region" description="Basic and acidic residues" evidence="1">
    <location>
        <begin position="85"/>
        <end position="100"/>
    </location>
</feature>
<evidence type="ECO:0000313" key="2">
    <source>
        <dbReference type="EMBL" id="RKO88559.1"/>
    </source>
</evidence>
<dbReference type="Proteomes" id="UP000269721">
    <property type="component" value="Unassembled WGS sequence"/>
</dbReference>
<feature type="compositionally biased region" description="Basic residues" evidence="1">
    <location>
        <begin position="113"/>
        <end position="126"/>
    </location>
</feature>
<protein>
    <submittedName>
        <fullName evidence="2">Uncharacterized protein</fullName>
    </submittedName>
</protein>
<sequence length="372" mass="38972">MTDTAANTSSTVSTTRDRGRERPAGSARRGRPRRESSPTTVATGSTRSTEAVQTRDRGRGGGRPRRESSPATVAVGSPRSNDATQTRDRGRAGGRPRRESSPAAVVGSDEGTKKRRSRRRGGRGRGRAAASSGGAEGSSSEEREGEGLGVVEGYAADEHQPVWPAERRPSALLPRPRRLSAPDIGLIKVATGAELRSPVAAVAPNPLPTPTATPTSTPIPIATDPAKPIHAAYAGADFQNSPAAHHLPIPIFARRQAPVAFGGHSYSESSSPVAQWAAAVPPPTRTRSPMIAGGSAPVQMAYGSDGEMFAMDDGMMNRRGPGAYGVPVHPATPPPSMPFEFGHNMQHPASHDPDLVSSLSRGLRTILKIQQS</sequence>
<dbReference type="EMBL" id="KZ996638">
    <property type="protein sequence ID" value="RKO88559.1"/>
    <property type="molecule type" value="Genomic_DNA"/>
</dbReference>
<feature type="compositionally biased region" description="Low complexity" evidence="1">
    <location>
        <begin position="1"/>
        <end position="14"/>
    </location>
</feature>
<name>A0A4P9W7U7_9FUNG</name>